<accession>A0ABP0K2D1</accession>
<comment type="caution">
    <text evidence="2">The sequence shown here is derived from an EMBL/GenBank/DDBJ whole genome shotgun (WGS) entry which is preliminary data.</text>
</comment>
<sequence length="541" mass="58493">MDTTCGHTWKERITLLAPPPVPQGADKKKELMRKLLTATENGQLGTVLASVGLEHSRRRIQALLEQSAESGELEAALKMVMNQKELMDAQKAKSDMRGALEEASETEMRAVLGEMKSQRQMDEELAETDRSANMKLWQEIEAENERLKRQLRDTLLEADASGKMRTVLEEMVGAKDANAQELQDSKDQLKTVLVEASESGKKKEALQQMLPQEPAEPASVAPLAVGDGVARQDERHAVKKKLCGAMLDAAESGKLAEVLDGRSTTDPGPVTAAPAAGGTGAAVKAEDELLRENVKAKMQESLANGRLEEGLATLARKKSQEPEKRPEEDLKKLGQEICGVLQQASQSGKLDEALELLKQEQQEVMRAAPEDEMDAVRKNLCSLMQDAMLSGQLAVALEELKMKSEDIKATDVAAIKAKFRKLLREALESGTLASKVGKLKLIPKAPSPPKGPPPDEMDLLKLHLREALQHAAEAGHLAEALASLQKGPSGDVVQTKLQLQSVLTEAALSGTLGDTLRSLRKAREPGGATTCRCRALCNACG</sequence>
<keyword evidence="3" id="KW-1185">Reference proteome</keyword>
<reference evidence="2 3" key="1">
    <citation type="submission" date="2024-02" db="EMBL/GenBank/DDBJ databases">
        <authorList>
            <person name="Chen Y."/>
            <person name="Shah S."/>
            <person name="Dougan E. K."/>
            <person name="Thang M."/>
            <person name="Chan C."/>
        </authorList>
    </citation>
    <scope>NUCLEOTIDE SEQUENCE [LARGE SCALE GENOMIC DNA]</scope>
</reference>
<name>A0ABP0K2D1_9DINO</name>
<gene>
    <name evidence="2" type="ORF">SCF082_LOCUS15023</name>
</gene>
<evidence type="ECO:0000256" key="1">
    <source>
        <dbReference type="SAM" id="Coils"/>
    </source>
</evidence>
<dbReference type="EMBL" id="CAXAMM010009557">
    <property type="protein sequence ID" value="CAK9020717.1"/>
    <property type="molecule type" value="Genomic_DNA"/>
</dbReference>
<evidence type="ECO:0000313" key="3">
    <source>
        <dbReference type="Proteomes" id="UP001642464"/>
    </source>
</evidence>
<feature type="coiled-coil region" evidence="1">
    <location>
        <begin position="137"/>
        <end position="199"/>
    </location>
</feature>
<keyword evidence="1" id="KW-0175">Coiled coil</keyword>
<organism evidence="2 3">
    <name type="scientific">Durusdinium trenchii</name>
    <dbReference type="NCBI Taxonomy" id="1381693"/>
    <lineage>
        <taxon>Eukaryota</taxon>
        <taxon>Sar</taxon>
        <taxon>Alveolata</taxon>
        <taxon>Dinophyceae</taxon>
        <taxon>Suessiales</taxon>
        <taxon>Symbiodiniaceae</taxon>
        <taxon>Durusdinium</taxon>
    </lineage>
</organism>
<proteinExistence type="predicted"/>
<evidence type="ECO:0000313" key="2">
    <source>
        <dbReference type="EMBL" id="CAK9020717.1"/>
    </source>
</evidence>
<dbReference type="Proteomes" id="UP001642464">
    <property type="component" value="Unassembled WGS sequence"/>
</dbReference>
<protein>
    <submittedName>
        <fullName evidence="2">Sperm acrosomal protein FSA-ACR.1</fullName>
    </submittedName>
</protein>